<evidence type="ECO:0000313" key="2">
    <source>
        <dbReference type="Proteomes" id="UP000008190"/>
    </source>
</evidence>
<evidence type="ECO:0000313" key="1">
    <source>
        <dbReference type="EMBL" id="CCF64786.1"/>
    </source>
</evidence>
<reference evidence="1 2" key="1">
    <citation type="journal article" date="2012" name="J. Bacteriol.">
        <title>Genome sequence of the human- and animal-pathogenic strain Nocardia cyriacigeorgica GUH-2.</title>
        <authorList>
            <person name="Zoropogui A."/>
            <person name="Pujic P."/>
            <person name="Normand P."/>
            <person name="Barbe V."/>
            <person name="Beaman B."/>
            <person name="Beaman L."/>
            <person name="Boiron P."/>
            <person name="Colinon C."/>
            <person name="Deredjian A."/>
            <person name="Graindorge A."/>
            <person name="Mangenot S."/>
            <person name="Nazaret S."/>
            <person name="Neto M."/>
            <person name="Petit S."/>
            <person name="Roche D."/>
            <person name="Vallenet D."/>
            <person name="Rodriguez-Nava V."/>
            <person name="Richard Y."/>
            <person name="Cournoyer B."/>
            <person name="Blaha D."/>
        </authorList>
    </citation>
    <scope>NUCLEOTIDE SEQUENCE [LARGE SCALE GENOMIC DNA]</scope>
    <source>
        <strain evidence="1 2">GUH-2</strain>
    </source>
</reference>
<name>H6R767_NOCCG</name>
<accession>H6R767</accession>
<protein>
    <submittedName>
        <fullName evidence="1">Uncharacterized protein</fullName>
    </submittedName>
</protein>
<dbReference type="KEGG" id="ncy:NOCYR_4026"/>
<keyword evidence="2" id="KW-1185">Reference proteome</keyword>
<gene>
    <name evidence="1" type="ordered locus">NOCYR_4026</name>
</gene>
<proteinExistence type="predicted"/>
<sequence length="70" mass="7804">MTPSILPTSSRTDEAQWPQVIPLTVTVMVLLIRLTFDVDDNSGSNYTPVGYIVNWALPHRNTQRIPPPTA</sequence>
<dbReference type="Proteomes" id="UP000008190">
    <property type="component" value="Chromosome"/>
</dbReference>
<dbReference type="HOGENOM" id="CLU_2753827_0_0_11"/>
<dbReference type="AlphaFoldDB" id="H6R767"/>
<organism evidence="1 2">
    <name type="scientific">Nocardia cyriacigeorgica (strain GUH-2)</name>
    <dbReference type="NCBI Taxonomy" id="1127134"/>
    <lineage>
        <taxon>Bacteria</taxon>
        <taxon>Bacillati</taxon>
        <taxon>Actinomycetota</taxon>
        <taxon>Actinomycetes</taxon>
        <taxon>Mycobacteriales</taxon>
        <taxon>Nocardiaceae</taxon>
        <taxon>Nocardia</taxon>
    </lineage>
</organism>
<dbReference type="EMBL" id="FO082843">
    <property type="protein sequence ID" value="CCF64786.1"/>
    <property type="molecule type" value="Genomic_DNA"/>
</dbReference>